<feature type="region of interest" description="Disordered" evidence="1">
    <location>
        <begin position="1"/>
        <end position="28"/>
    </location>
</feature>
<accession>M4VBR9</accession>
<keyword evidence="2" id="KW-1133">Transmembrane helix</keyword>
<evidence type="ECO:0000313" key="3">
    <source>
        <dbReference type="EMBL" id="AGH96852.1"/>
    </source>
</evidence>
<gene>
    <name evidence="3" type="ORF">A11S_14</name>
</gene>
<dbReference type="EMBL" id="CP003538">
    <property type="protein sequence ID" value="AGH96852.1"/>
    <property type="molecule type" value="Genomic_DNA"/>
</dbReference>
<dbReference type="KEGG" id="man:A11S_14"/>
<reference evidence="3 4" key="1">
    <citation type="journal article" date="2013" name="ISME J.">
        <title>By their genes ye shall know them: genomic signatures of predatory bacteria.</title>
        <authorList>
            <person name="Pasternak Z."/>
            <person name="Pietrokovski S."/>
            <person name="Rotem O."/>
            <person name="Gophna U."/>
            <person name="Lurie-Weinberger M.N."/>
            <person name="Jurkevitch E."/>
        </authorList>
    </citation>
    <scope>NUCLEOTIDE SEQUENCE [LARGE SCALE GENOMIC DNA]</scope>
    <source>
        <strain evidence="3">EPB</strain>
    </source>
</reference>
<proteinExistence type="predicted"/>
<organism evidence="3 4">
    <name type="scientific">Micavibrio aeruginosavorus EPB</name>
    <dbReference type="NCBI Taxonomy" id="349215"/>
    <lineage>
        <taxon>Bacteria</taxon>
        <taxon>Pseudomonadati</taxon>
        <taxon>Bdellovibrionota</taxon>
        <taxon>Bdellovibrionia</taxon>
        <taxon>Bdellovibrionales</taxon>
        <taxon>Pseudobdellovibrionaceae</taxon>
        <taxon>Micavibrio</taxon>
    </lineage>
</organism>
<name>M4VBR9_9BACT</name>
<evidence type="ECO:0000313" key="4">
    <source>
        <dbReference type="Proteomes" id="UP000011932"/>
    </source>
</evidence>
<dbReference type="HOGENOM" id="CLU_1174327_0_0_5"/>
<feature type="transmembrane region" description="Helical" evidence="2">
    <location>
        <begin position="209"/>
        <end position="227"/>
    </location>
</feature>
<dbReference type="STRING" id="349215.A11S_14"/>
<dbReference type="AlphaFoldDB" id="M4VBR9"/>
<keyword evidence="2" id="KW-0812">Transmembrane</keyword>
<sequence length="270" mass="29557">MSYPPKRSPAPRGRADFADHAAQGQTDEQTIIPTWSEGDNIIVTTAPEPTADAMDEQTRKINRILLQRAWDDYSRPDQIQTARTLAAGNACIAAAAALGGFTFYTTIPTPDEIAHKAAFQQQVVDNEAKKSRLKDAYYSVADLNTTLHNTAQVVIDVRATPEGNACWKKYTSAQTDSGTIQTATLHKCLGDEFSPFLIDPNPDYHNDTVVGAVFTVIALVGAVLTKFGTKQISADIRHQRDLIVNNPEYNGQPLPGPFKIKQPALTFDKD</sequence>
<evidence type="ECO:0000256" key="1">
    <source>
        <dbReference type="SAM" id="MobiDB-lite"/>
    </source>
</evidence>
<dbReference type="OrthoDB" id="8507211at2"/>
<protein>
    <recommendedName>
        <fullName evidence="5">Transmembrane protein</fullName>
    </recommendedName>
</protein>
<dbReference type="RefSeq" id="WP_015466418.1">
    <property type="nucleotide sequence ID" value="NC_020812.1"/>
</dbReference>
<evidence type="ECO:0008006" key="5">
    <source>
        <dbReference type="Google" id="ProtNLM"/>
    </source>
</evidence>
<evidence type="ECO:0000256" key="2">
    <source>
        <dbReference type="SAM" id="Phobius"/>
    </source>
</evidence>
<keyword evidence="2" id="KW-0472">Membrane</keyword>
<dbReference type="Proteomes" id="UP000011932">
    <property type="component" value="Chromosome"/>
</dbReference>